<protein>
    <submittedName>
        <fullName evidence="1">F-box protein</fullName>
    </submittedName>
</protein>
<accession>A0ACC0H1L8</accession>
<evidence type="ECO:0000313" key="2">
    <source>
        <dbReference type="Proteomes" id="UP001060215"/>
    </source>
</evidence>
<organism evidence="1 2">
    <name type="scientific">Camellia lanceoleosa</name>
    <dbReference type="NCBI Taxonomy" id="1840588"/>
    <lineage>
        <taxon>Eukaryota</taxon>
        <taxon>Viridiplantae</taxon>
        <taxon>Streptophyta</taxon>
        <taxon>Embryophyta</taxon>
        <taxon>Tracheophyta</taxon>
        <taxon>Spermatophyta</taxon>
        <taxon>Magnoliopsida</taxon>
        <taxon>eudicotyledons</taxon>
        <taxon>Gunneridae</taxon>
        <taxon>Pentapetalae</taxon>
        <taxon>asterids</taxon>
        <taxon>Ericales</taxon>
        <taxon>Theaceae</taxon>
        <taxon>Camellia</taxon>
    </lineage>
</organism>
<sequence length="205" mass="22305">MAMVMAVAVALVVVVVAVALAVAAVVLAATAGDPICDLIPIHLDVFRGDPNLLKQFLESYRLPLARKISQHESVEGGGSKFGRLSFIAMCYCILHEDNILGAIFSLCKELRMAKSWEEVEETVWGDLNNYSGQKDKFCRGEDLILEGFNLYSAVREKDQMTPIATTAVELVVLPSDSSSGVGASCDSDYEPGGVRRDPPMYSHFD</sequence>
<gene>
    <name evidence="1" type="ORF">LOK49_LG07G02014</name>
</gene>
<reference evidence="1 2" key="1">
    <citation type="journal article" date="2022" name="Plant J.">
        <title>Chromosome-level genome of Camellia lanceoleosa provides a valuable resource for understanding genome evolution and self-incompatibility.</title>
        <authorList>
            <person name="Gong W."/>
            <person name="Xiao S."/>
            <person name="Wang L."/>
            <person name="Liao Z."/>
            <person name="Chang Y."/>
            <person name="Mo W."/>
            <person name="Hu G."/>
            <person name="Li W."/>
            <person name="Zhao G."/>
            <person name="Zhu H."/>
            <person name="Hu X."/>
            <person name="Ji K."/>
            <person name="Xiang X."/>
            <person name="Song Q."/>
            <person name="Yuan D."/>
            <person name="Jin S."/>
            <person name="Zhang L."/>
        </authorList>
    </citation>
    <scope>NUCLEOTIDE SEQUENCE [LARGE SCALE GENOMIC DNA]</scope>
    <source>
        <strain evidence="1">SQ_2022a</strain>
    </source>
</reference>
<dbReference type="Proteomes" id="UP001060215">
    <property type="component" value="Chromosome 7"/>
</dbReference>
<comment type="caution">
    <text evidence="1">The sequence shown here is derived from an EMBL/GenBank/DDBJ whole genome shotgun (WGS) entry which is preliminary data.</text>
</comment>
<name>A0ACC0H1L8_9ERIC</name>
<evidence type="ECO:0000313" key="1">
    <source>
        <dbReference type="EMBL" id="KAI8006697.1"/>
    </source>
</evidence>
<keyword evidence="2" id="KW-1185">Reference proteome</keyword>
<dbReference type="EMBL" id="CM045764">
    <property type="protein sequence ID" value="KAI8006697.1"/>
    <property type="molecule type" value="Genomic_DNA"/>
</dbReference>
<proteinExistence type="predicted"/>